<keyword evidence="11" id="KW-0832">Ubl conjugation</keyword>
<dbReference type="PRINTS" id="PR00249">
    <property type="entry name" value="GPCRSECRETIN"/>
</dbReference>
<dbReference type="Pfam" id="PF01825">
    <property type="entry name" value="GPS"/>
    <property type="match status" value="1"/>
</dbReference>
<dbReference type="GO" id="GO:0004930">
    <property type="term" value="F:G protein-coupled receptor activity"/>
    <property type="evidence" value="ECO:0007669"/>
    <property type="project" value="UniProtKB-KW"/>
</dbReference>
<dbReference type="GO" id="GO:0045121">
    <property type="term" value="C:membrane raft"/>
    <property type="evidence" value="ECO:0007669"/>
    <property type="project" value="UniProtKB-SubCell"/>
</dbReference>
<dbReference type="InterPro" id="IPR057244">
    <property type="entry name" value="GAIN_B"/>
</dbReference>
<keyword evidence="12" id="KW-0130">Cell adhesion</keyword>
<dbReference type="GO" id="GO:0005886">
    <property type="term" value="C:plasma membrane"/>
    <property type="evidence" value="ECO:0007669"/>
    <property type="project" value="UniProtKB-SubCell"/>
</dbReference>
<evidence type="ECO:0000256" key="13">
    <source>
        <dbReference type="ARBA" id="ARBA00022902"/>
    </source>
</evidence>
<feature type="non-terminal residue" evidence="26">
    <location>
        <position position="1"/>
    </location>
</feature>
<evidence type="ECO:0000256" key="8">
    <source>
        <dbReference type="ARBA" id="ARBA00022692"/>
    </source>
</evidence>
<keyword evidence="15" id="KW-0297">G-protein coupled receptor</keyword>
<keyword evidence="18" id="KW-0675">Receptor</keyword>
<evidence type="ECO:0000256" key="20">
    <source>
        <dbReference type="ARBA" id="ARBA00023224"/>
    </source>
</evidence>
<dbReference type="OrthoDB" id="8951579at2759"/>
<accession>A0A7K5HDS0</accession>
<dbReference type="PANTHER" id="PTHR12011:SF318">
    <property type="entry name" value="ADHESION G-PROTEIN COUPLED RECEPTOR G1"/>
    <property type="match status" value="1"/>
</dbReference>
<dbReference type="EMBL" id="VYZB01000041">
    <property type="protein sequence ID" value="NWS67436.1"/>
    <property type="molecule type" value="Genomic_DNA"/>
</dbReference>
<keyword evidence="6" id="KW-0964">Secreted</keyword>
<evidence type="ECO:0000256" key="15">
    <source>
        <dbReference type="ARBA" id="ARBA00023040"/>
    </source>
</evidence>
<dbReference type="FunFam" id="1.20.1070.10:FF:000117">
    <property type="entry name" value="adhesion G-protein coupled receptor G1"/>
    <property type="match status" value="1"/>
</dbReference>
<dbReference type="AlphaFoldDB" id="A0A7K5HDS0"/>
<dbReference type="InterPro" id="IPR046338">
    <property type="entry name" value="GAIN_dom_sf"/>
</dbReference>
<evidence type="ECO:0000259" key="25">
    <source>
        <dbReference type="PROSITE" id="PS50261"/>
    </source>
</evidence>
<feature type="transmembrane region" description="Helical" evidence="23">
    <location>
        <begin position="502"/>
        <end position="526"/>
    </location>
</feature>
<keyword evidence="5" id="KW-1003">Cell membrane</keyword>
<feature type="transmembrane region" description="Helical" evidence="23">
    <location>
        <begin position="625"/>
        <end position="647"/>
    </location>
</feature>
<evidence type="ECO:0000256" key="9">
    <source>
        <dbReference type="ARBA" id="ARBA00022729"/>
    </source>
</evidence>
<dbReference type="GO" id="GO:0007155">
    <property type="term" value="P:cell adhesion"/>
    <property type="evidence" value="ECO:0007669"/>
    <property type="project" value="UniProtKB-KW"/>
</dbReference>
<evidence type="ECO:0000256" key="22">
    <source>
        <dbReference type="ARBA" id="ARBA00093505"/>
    </source>
</evidence>
<keyword evidence="17" id="KW-1015">Disulfide bond</keyword>
<dbReference type="GO" id="GO:0008201">
    <property type="term" value="F:heparin binding"/>
    <property type="evidence" value="ECO:0007669"/>
    <property type="project" value="UniProtKB-KW"/>
</dbReference>
<keyword evidence="20" id="KW-0807">Transducer</keyword>
<evidence type="ECO:0000256" key="11">
    <source>
        <dbReference type="ARBA" id="ARBA00022843"/>
    </source>
</evidence>
<evidence type="ECO:0000256" key="19">
    <source>
        <dbReference type="ARBA" id="ARBA00023180"/>
    </source>
</evidence>
<evidence type="ECO:0000256" key="18">
    <source>
        <dbReference type="ARBA" id="ARBA00023170"/>
    </source>
</evidence>
<sequence>WPLWLNPCLLCNTGVGASGHQEEDFRFCGDRNQTQNSSVIYEHTPANISIKNTAQALIIKSPFLPNRRNSYYKYSLPPTLGRYRFCIYWFKANRTLRLVYGKQSFLLGGDPANSITQGKESQKTERTSTSIFNVSYILKGGKNTSLATSSAHTPHGISFPVVSESLTIWEQDVEKHLDALDSLIAQPLAAAAGATEQRVLRRELGKLEKMLAKVEFAGQNQTFGKATVHATILRVQPTQAPQPLAFASQREEGSEVHGFAVDLPSSLFVMAMEKEEVVEHRVLLMDISSQTMFQDENSSHVLGDKVVGISLVDTVVANLSDPVVLTFFHNQLPRNVTPLCVFWQEDTTASSGSWDSYGCATVTRGSQTDCRCNHLTYFAVLMVSSPEITYVHRDYLSIITYIGCLISALASICTILFLYFRSKQRDQITSMHIHMNLLGAIFLLDMAFLISEHLASSSEALCRAGGLFLHFSLLSCLTWMGIEGYNLYRLVIEVFNAYHDHFLLKLCLVGWGVPFFCVMLIFLASWTNYGPFSIPIYESVGGKSTTATMCWITSPLIHNVVNLGFFSLVFLFNSVMLGAMVREIIRQNKKGHKLKHVLALFGLSILLGIPWALVFFSFTSGVFRLVSLYIFTIINSLQGFLIFLWYWTMVLQARKSPDVQSSSDSVKLQPNSRESHLG</sequence>
<evidence type="ECO:0000313" key="26">
    <source>
        <dbReference type="EMBL" id="NWS67436.1"/>
    </source>
</evidence>
<gene>
    <name evidence="26" type="primary">Adgrg1</name>
    <name evidence="26" type="ORF">CROSUL_R06204</name>
</gene>
<dbReference type="GO" id="GO:0007189">
    <property type="term" value="P:adenylate cyclase-activating G protein-coupled receptor signaling pathway"/>
    <property type="evidence" value="ECO:0007669"/>
    <property type="project" value="TreeGrafter"/>
</dbReference>
<dbReference type="PROSITE" id="PS50221">
    <property type="entry name" value="GAIN_B"/>
    <property type="match status" value="1"/>
</dbReference>
<evidence type="ECO:0000256" key="12">
    <source>
        <dbReference type="ARBA" id="ARBA00022889"/>
    </source>
</evidence>
<feature type="transmembrane region" description="Helical" evidence="23">
    <location>
        <begin position="463"/>
        <end position="482"/>
    </location>
</feature>
<feature type="domain" description="GAIN-B" evidence="24">
    <location>
        <begin position="236"/>
        <end position="388"/>
    </location>
</feature>
<reference evidence="26 27" key="1">
    <citation type="submission" date="2019-09" db="EMBL/GenBank/DDBJ databases">
        <title>Bird 10,000 Genomes (B10K) Project - Family phase.</title>
        <authorList>
            <person name="Zhang G."/>
        </authorList>
    </citation>
    <scope>NUCLEOTIDE SEQUENCE [LARGE SCALE GENOMIC DNA]</scope>
    <source>
        <strain evidence="26">B10K-DU-003-44</strain>
        <tissue evidence="26">Muscle</tissue>
    </source>
</reference>
<dbReference type="Gene3D" id="2.60.220.50">
    <property type="match status" value="1"/>
</dbReference>
<evidence type="ECO:0000256" key="16">
    <source>
        <dbReference type="ARBA" id="ARBA00023136"/>
    </source>
</evidence>
<evidence type="ECO:0000256" key="6">
    <source>
        <dbReference type="ARBA" id="ARBA00022525"/>
    </source>
</evidence>
<dbReference type="Proteomes" id="UP000549499">
    <property type="component" value="Unassembled WGS sequence"/>
</dbReference>
<dbReference type="InterPro" id="IPR003910">
    <property type="entry name" value="GPR1/GPR3/GPR5"/>
</dbReference>
<keyword evidence="27" id="KW-1185">Reference proteome</keyword>
<protein>
    <recommendedName>
        <fullName evidence="4">Adhesion G-protein coupled receptor G1</fullName>
    </recommendedName>
    <alternativeName>
        <fullName evidence="21">G-protein coupled receptor 56</fullName>
    </alternativeName>
</protein>
<feature type="domain" description="G-protein coupled receptors family 2 profile 2" evidence="25">
    <location>
        <begin position="396"/>
        <end position="650"/>
    </location>
</feature>
<feature type="non-terminal residue" evidence="26">
    <location>
        <position position="678"/>
    </location>
</feature>
<dbReference type="SMART" id="SM00303">
    <property type="entry name" value="GPS"/>
    <property type="match status" value="1"/>
</dbReference>
<dbReference type="GO" id="GO:0005576">
    <property type="term" value="C:extracellular region"/>
    <property type="evidence" value="ECO:0007669"/>
    <property type="project" value="UniProtKB-SubCell"/>
</dbReference>
<dbReference type="GO" id="GO:0007166">
    <property type="term" value="P:cell surface receptor signaling pathway"/>
    <property type="evidence" value="ECO:0007669"/>
    <property type="project" value="InterPro"/>
</dbReference>
<proteinExistence type="predicted"/>
<evidence type="ECO:0000256" key="14">
    <source>
        <dbReference type="ARBA" id="ARBA00022989"/>
    </source>
</evidence>
<keyword evidence="13" id="KW-0524">Neurogenesis</keyword>
<evidence type="ECO:0000256" key="1">
    <source>
        <dbReference type="ARBA" id="ARBA00004285"/>
    </source>
</evidence>
<dbReference type="PROSITE" id="PS50261">
    <property type="entry name" value="G_PROTEIN_RECEP_F2_4"/>
    <property type="match status" value="1"/>
</dbReference>
<keyword evidence="14 23" id="KW-1133">Transmembrane helix</keyword>
<keyword evidence="19" id="KW-0325">Glycoprotein</keyword>
<evidence type="ECO:0000313" key="27">
    <source>
        <dbReference type="Proteomes" id="UP000549499"/>
    </source>
</evidence>
<name>A0A7K5HDS0_CROSL</name>
<evidence type="ECO:0000256" key="23">
    <source>
        <dbReference type="SAM" id="Phobius"/>
    </source>
</evidence>
<dbReference type="GO" id="GO:0007399">
    <property type="term" value="P:nervous system development"/>
    <property type="evidence" value="ECO:0007669"/>
    <property type="project" value="UniProtKB-KW"/>
</dbReference>
<evidence type="ECO:0000256" key="4">
    <source>
        <dbReference type="ARBA" id="ARBA00019701"/>
    </source>
</evidence>
<dbReference type="InterPro" id="IPR040679">
    <property type="entry name" value="PLL"/>
</dbReference>
<evidence type="ECO:0000256" key="10">
    <source>
        <dbReference type="ARBA" id="ARBA00022782"/>
    </source>
</evidence>
<evidence type="ECO:0000256" key="5">
    <source>
        <dbReference type="ARBA" id="ARBA00022475"/>
    </source>
</evidence>
<feature type="transmembrane region" description="Helical" evidence="23">
    <location>
        <begin position="563"/>
        <end position="585"/>
    </location>
</feature>
<keyword evidence="16 23" id="KW-0472">Membrane</keyword>
<dbReference type="InterPro" id="IPR000832">
    <property type="entry name" value="GPCR_2_secretin-like"/>
</dbReference>
<keyword evidence="9" id="KW-0732">Signal</keyword>
<dbReference type="InterPro" id="IPR017981">
    <property type="entry name" value="GPCR_2-like_7TM"/>
</dbReference>
<dbReference type="Pfam" id="PF00002">
    <property type="entry name" value="7tm_2"/>
    <property type="match status" value="1"/>
</dbReference>
<evidence type="ECO:0000256" key="3">
    <source>
        <dbReference type="ARBA" id="ARBA00004651"/>
    </source>
</evidence>
<comment type="subcellular location">
    <subcellularLocation>
        <location evidence="3">Cell membrane</location>
        <topology evidence="3">Multi-pass membrane protein</topology>
    </subcellularLocation>
    <subcellularLocation>
        <location evidence="1">Membrane raft</location>
    </subcellularLocation>
    <subcellularLocation>
        <location evidence="2">Secreted</location>
    </subcellularLocation>
</comment>
<organism evidence="26 27">
    <name type="scientific">Crotophaga sulcirostris</name>
    <name type="common">Groove-billed ani</name>
    <dbReference type="NCBI Taxonomy" id="33598"/>
    <lineage>
        <taxon>Eukaryota</taxon>
        <taxon>Metazoa</taxon>
        <taxon>Chordata</taxon>
        <taxon>Craniata</taxon>
        <taxon>Vertebrata</taxon>
        <taxon>Euteleostomi</taxon>
        <taxon>Archelosauria</taxon>
        <taxon>Archosauria</taxon>
        <taxon>Dinosauria</taxon>
        <taxon>Saurischia</taxon>
        <taxon>Theropoda</taxon>
        <taxon>Coelurosauria</taxon>
        <taxon>Aves</taxon>
        <taxon>Neognathae</taxon>
        <taxon>Neoaves</taxon>
        <taxon>Otidimorphae</taxon>
        <taxon>Cuculiformes</taxon>
        <taxon>Crotophagidae</taxon>
        <taxon>Crotophaga</taxon>
    </lineage>
</organism>
<dbReference type="PRINTS" id="PR01422">
    <property type="entry name" value="GPR56ORPHANR"/>
</dbReference>
<dbReference type="GO" id="GO:0030154">
    <property type="term" value="P:cell differentiation"/>
    <property type="evidence" value="ECO:0007669"/>
    <property type="project" value="UniProtKB-KW"/>
</dbReference>
<dbReference type="PANTHER" id="PTHR12011">
    <property type="entry name" value="ADHESION G-PROTEIN COUPLED RECEPTOR"/>
    <property type="match status" value="1"/>
</dbReference>
<evidence type="ECO:0000256" key="2">
    <source>
        <dbReference type="ARBA" id="ARBA00004613"/>
    </source>
</evidence>
<dbReference type="InterPro" id="IPR000203">
    <property type="entry name" value="GPS"/>
</dbReference>
<dbReference type="Gene3D" id="1.20.1070.10">
    <property type="entry name" value="Rhodopsin 7-helix transmembrane proteins"/>
    <property type="match status" value="1"/>
</dbReference>
<keyword evidence="10" id="KW-0221">Differentiation</keyword>
<comment type="caution">
    <text evidence="26">The sequence shown here is derived from an EMBL/GenBank/DDBJ whole genome shotgun (WGS) entry which is preliminary data.</text>
</comment>
<evidence type="ECO:0000256" key="21">
    <source>
        <dbReference type="ARBA" id="ARBA00033134"/>
    </source>
</evidence>
<feature type="transmembrane region" description="Helical" evidence="23">
    <location>
        <begin position="597"/>
        <end position="619"/>
    </location>
</feature>
<feature type="transmembrane region" description="Helical" evidence="23">
    <location>
        <begin position="395"/>
        <end position="420"/>
    </location>
</feature>
<evidence type="ECO:0000256" key="7">
    <source>
        <dbReference type="ARBA" id="ARBA00022674"/>
    </source>
</evidence>
<evidence type="ECO:0000256" key="17">
    <source>
        <dbReference type="ARBA" id="ARBA00023157"/>
    </source>
</evidence>
<comment type="subunit">
    <text evidence="22">Heterodimer of 2 chains generated by proteolytic processing; the large extracellular N-terminal fragment (ADGRG1 NT) and the membrane-bound C-terminal fragment (ADGRG1-CT) predominantly remain associated and non-covalently linked. ADGRG1 NT self-associates in a trans-trans manner; the homophilic interaction enhances receptor signaling. Interacts with TGM2. Interacts with heparin; leading to the reduction of ADGRG1 shedding. Interacts with COL3A1. Part of a GPCR-tetraspanin complex at least consisting of ADGRG1, CD81, eventually CD9, and GNA11 in which CD81 is enhancing the association of ADGRG1 with GNA11.</text>
</comment>
<keyword evidence="8 23" id="KW-0812">Transmembrane</keyword>
<dbReference type="Pfam" id="PF18587">
    <property type="entry name" value="PLL"/>
    <property type="match status" value="1"/>
</dbReference>
<keyword evidence="7" id="KW-0358">Heparin-binding</keyword>
<evidence type="ECO:0000259" key="24">
    <source>
        <dbReference type="PROSITE" id="PS50221"/>
    </source>
</evidence>
<dbReference type="FunFam" id="2.60.220.50:FF:000045">
    <property type="entry name" value="Adhesion G protein-coupled receptor G1"/>
    <property type="match status" value="1"/>
</dbReference>
<feature type="transmembrane region" description="Helical" evidence="23">
    <location>
        <begin position="432"/>
        <end position="451"/>
    </location>
</feature>